<dbReference type="RefSeq" id="WP_255967933.1">
    <property type="nucleotide sequence ID" value="NZ_JANFQF010000007.1"/>
</dbReference>
<dbReference type="InterPro" id="IPR056303">
    <property type="entry name" value="AMIN-like"/>
</dbReference>
<gene>
    <name evidence="2" type="ORF">NOF53_10375</name>
</gene>
<proteinExistence type="predicted"/>
<keyword evidence="3" id="KW-1185">Reference proteome</keyword>
<feature type="domain" description="AMIN-like" evidence="1">
    <location>
        <begin position="3"/>
        <end position="123"/>
    </location>
</feature>
<dbReference type="Proteomes" id="UP001524501">
    <property type="component" value="Unassembled WGS sequence"/>
</dbReference>
<organism evidence="2 3">
    <name type="scientific">Rhodococcus tibetensis</name>
    <dbReference type="NCBI Taxonomy" id="2965064"/>
    <lineage>
        <taxon>Bacteria</taxon>
        <taxon>Bacillati</taxon>
        <taxon>Actinomycetota</taxon>
        <taxon>Actinomycetes</taxon>
        <taxon>Mycobacteriales</taxon>
        <taxon>Nocardiaceae</taxon>
        <taxon>Rhodococcus</taxon>
    </lineage>
</organism>
<protein>
    <recommendedName>
        <fullName evidence="1">AMIN-like domain-containing protein</fullName>
    </recommendedName>
</protein>
<accession>A0ABT1QEQ0</accession>
<dbReference type="EMBL" id="JANFQF010000007">
    <property type="protein sequence ID" value="MCQ4119575.1"/>
    <property type="molecule type" value="Genomic_DNA"/>
</dbReference>
<comment type="caution">
    <text evidence="2">The sequence shown here is derived from an EMBL/GenBank/DDBJ whole genome shotgun (WGS) entry which is preliminary data.</text>
</comment>
<sequence>MHIERHEGFDRIVYDFGGTYAPRWRVEYVAEAISRGDETAIRINGQSILQVYFFDTVSPAKSGVAEYSGPNPLSNPAAHSVAEVYLMPNYEGATQAFVGLRTNYPQFQVMTLIEPMRIAVDIYE</sequence>
<evidence type="ECO:0000313" key="3">
    <source>
        <dbReference type="Proteomes" id="UP001524501"/>
    </source>
</evidence>
<evidence type="ECO:0000259" key="1">
    <source>
        <dbReference type="Pfam" id="PF24837"/>
    </source>
</evidence>
<evidence type="ECO:0000313" key="2">
    <source>
        <dbReference type="EMBL" id="MCQ4119575.1"/>
    </source>
</evidence>
<reference evidence="2 3" key="1">
    <citation type="submission" date="2022-07" db="EMBL/GenBank/DDBJ databases">
        <title>Degradation activity of malathion, p-nitrophenol and potential low-temperature adaptation strategy of Rhodococcus sp. FXJ9.536.</title>
        <authorList>
            <person name="Huang J."/>
            <person name="Huang Y."/>
        </authorList>
    </citation>
    <scope>NUCLEOTIDE SEQUENCE [LARGE SCALE GENOMIC DNA]</scope>
    <source>
        <strain evidence="2 3">FXJ9.536</strain>
    </source>
</reference>
<dbReference type="Pfam" id="PF24837">
    <property type="entry name" value="AMIN-like"/>
    <property type="match status" value="1"/>
</dbReference>
<name>A0ABT1QEQ0_9NOCA</name>